<evidence type="ECO:0000313" key="3">
    <source>
        <dbReference type="Proteomes" id="UP001174210"/>
    </source>
</evidence>
<feature type="signal peptide" evidence="1">
    <location>
        <begin position="1"/>
        <end position="25"/>
    </location>
</feature>
<accession>A0ABT8J0I1</accession>
<feature type="chain" id="PRO_5046037850" description="Secreted protein" evidence="1">
    <location>
        <begin position="26"/>
        <end position="157"/>
    </location>
</feature>
<proteinExistence type="predicted"/>
<dbReference type="PROSITE" id="PS51257">
    <property type="entry name" value="PROKAR_LIPOPROTEIN"/>
    <property type="match status" value="1"/>
</dbReference>
<keyword evidence="3" id="KW-1185">Reference proteome</keyword>
<evidence type="ECO:0000256" key="1">
    <source>
        <dbReference type="SAM" id="SignalP"/>
    </source>
</evidence>
<dbReference type="Proteomes" id="UP001174210">
    <property type="component" value="Unassembled WGS sequence"/>
</dbReference>
<protein>
    <recommendedName>
        <fullName evidence="4">Secreted protein</fullName>
    </recommendedName>
</protein>
<evidence type="ECO:0008006" key="4">
    <source>
        <dbReference type="Google" id="ProtNLM"/>
    </source>
</evidence>
<keyword evidence="1" id="KW-0732">Signal</keyword>
<dbReference type="RefSeq" id="WP_301219929.1">
    <property type="nucleotide sequence ID" value="NZ_JAROCB010000004.1"/>
</dbReference>
<evidence type="ECO:0000313" key="2">
    <source>
        <dbReference type="EMBL" id="MDN4598595.1"/>
    </source>
</evidence>
<sequence length="157" mass="16134">MGLTRRRLTGAIAVVALLASGILLAGCVTPVPFCAGAAVRPPLIGVDAQGWHHAHPGGTVHACYDGTCDREDGTTDTVEIVVPRGDADGRKHDLAVTITDATGTTVSSERIALVRIPGRPGGPCPFPDQWSRAVLVRNDGTLQVGGADDGSIIVPTP</sequence>
<dbReference type="EMBL" id="JAROCB010000004">
    <property type="protein sequence ID" value="MDN4598595.1"/>
    <property type="molecule type" value="Genomic_DNA"/>
</dbReference>
<comment type="caution">
    <text evidence="2">The sequence shown here is derived from an EMBL/GenBank/DDBJ whole genome shotgun (WGS) entry which is preliminary data.</text>
</comment>
<reference evidence="2" key="1">
    <citation type="submission" date="2023-03" db="EMBL/GenBank/DDBJ databases">
        <title>MT1 and MT2 Draft Genomes of Novel Species.</title>
        <authorList>
            <person name="Venkateswaran K."/>
        </authorList>
    </citation>
    <scope>NUCLEOTIDE SEQUENCE</scope>
    <source>
        <strain evidence="2">F6_8S_P_1A</strain>
    </source>
</reference>
<organism evidence="2 3">
    <name type="scientific">Leifsonia virtsii</name>
    <dbReference type="NCBI Taxonomy" id="3035915"/>
    <lineage>
        <taxon>Bacteria</taxon>
        <taxon>Bacillati</taxon>
        <taxon>Actinomycetota</taxon>
        <taxon>Actinomycetes</taxon>
        <taxon>Micrococcales</taxon>
        <taxon>Microbacteriaceae</taxon>
        <taxon>Leifsonia</taxon>
    </lineage>
</organism>
<gene>
    <name evidence="2" type="ORF">P5G59_15690</name>
</gene>
<name>A0ABT8J0I1_9MICO</name>